<name>A0A2S7F7S3_CLOBU</name>
<evidence type="ECO:0000259" key="1">
    <source>
        <dbReference type="PROSITE" id="PS51186"/>
    </source>
</evidence>
<proteinExistence type="predicted"/>
<keyword evidence="2" id="KW-0808">Transferase</keyword>
<dbReference type="EMBL" id="LRDH01000129">
    <property type="protein sequence ID" value="PPV13045.1"/>
    <property type="molecule type" value="Genomic_DNA"/>
</dbReference>
<dbReference type="Gene3D" id="3.40.630.30">
    <property type="match status" value="1"/>
</dbReference>
<dbReference type="Proteomes" id="UP000238081">
    <property type="component" value="Unassembled WGS sequence"/>
</dbReference>
<dbReference type="RefSeq" id="WP_043662510.1">
    <property type="nucleotide sequence ID" value="NZ_JSEG01000004.1"/>
</dbReference>
<comment type="caution">
    <text evidence="2">The sequence shown here is derived from an EMBL/GenBank/DDBJ whole genome shotgun (WGS) entry which is preliminary data.</text>
</comment>
<organism evidence="2 3">
    <name type="scientific">Clostridium butyricum</name>
    <dbReference type="NCBI Taxonomy" id="1492"/>
    <lineage>
        <taxon>Bacteria</taxon>
        <taxon>Bacillati</taxon>
        <taxon>Bacillota</taxon>
        <taxon>Clostridia</taxon>
        <taxon>Eubacteriales</taxon>
        <taxon>Clostridiaceae</taxon>
        <taxon>Clostridium</taxon>
    </lineage>
</organism>
<dbReference type="Pfam" id="PF00583">
    <property type="entry name" value="Acetyltransf_1"/>
    <property type="match status" value="1"/>
</dbReference>
<dbReference type="InterPro" id="IPR000182">
    <property type="entry name" value="GNAT_dom"/>
</dbReference>
<gene>
    <name evidence="2" type="ORF">AWN73_04635</name>
</gene>
<sequence>MNFKLEYLDENYAKQICSWKYNDEYSVYNYPEWESISKQNWAITVEEKRKNEFVAVINKCFGLCGYIRFNNNYNYVLVGLGLKPDLCGQGLGYKLMDILKSESRRRYNNKTIILEVRSFNKRAINCYKKSGFKVLDIYKKDTLLGDDEFVKMELTF</sequence>
<feature type="domain" description="N-acetyltransferase" evidence="1">
    <location>
        <begin position="3"/>
        <end position="156"/>
    </location>
</feature>
<evidence type="ECO:0000313" key="2">
    <source>
        <dbReference type="EMBL" id="PPV13045.1"/>
    </source>
</evidence>
<dbReference type="GO" id="GO:0016747">
    <property type="term" value="F:acyltransferase activity, transferring groups other than amino-acyl groups"/>
    <property type="evidence" value="ECO:0007669"/>
    <property type="project" value="InterPro"/>
</dbReference>
<dbReference type="PROSITE" id="PS51186">
    <property type="entry name" value="GNAT"/>
    <property type="match status" value="1"/>
</dbReference>
<dbReference type="AlphaFoldDB" id="A0A2S7F7S3"/>
<accession>A0A2S7F7S3</accession>
<reference evidence="2 3" key="1">
    <citation type="submission" date="2016-01" db="EMBL/GenBank/DDBJ databases">
        <title>Characterization of the Clostridium difficile lineages that are prevalent in Hong Kong and China.</title>
        <authorList>
            <person name="Kwok J.S.-L."/>
            <person name="Lam W.-Y."/>
            <person name="Ip M."/>
            <person name="Chan T.-F."/>
            <person name="Hawkey P.M."/>
            <person name="Tsui S.K.-W."/>
        </authorList>
    </citation>
    <scope>NUCLEOTIDE SEQUENCE [LARGE SCALE GENOMIC DNA]</scope>
    <source>
        <strain evidence="2 3">300064</strain>
    </source>
</reference>
<protein>
    <submittedName>
        <fullName evidence="2">GCN5 family acetyltransferase</fullName>
    </submittedName>
</protein>
<evidence type="ECO:0000313" key="3">
    <source>
        <dbReference type="Proteomes" id="UP000238081"/>
    </source>
</evidence>
<dbReference type="SUPFAM" id="SSF55729">
    <property type="entry name" value="Acyl-CoA N-acyltransferases (Nat)"/>
    <property type="match status" value="1"/>
</dbReference>
<dbReference type="InterPro" id="IPR016181">
    <property type="entry name" value="Acyl_CoA_acyltransferase"/>
</dbReference>